<accession>A0A399S5G9</accession>
<dbReference type="EMBL" id="QWGE01000003">
    <property type="protein sequence ID" value="RIJ37633.1"/>
    <property type="molecule type" value="Genomic_DNA"/>
</dbReference>
<dbReference type="InterPro" id="IPR023091">
    <property type="entry name" value="MetalPrtase_cat_dom_sf_prd"/>
</dbReference>
<keyword evidence="5 7" id="KW-0378">Hydrolase</keyword>
<dbReference type="InterPro" id="IPR002036">
    <property type="entry name" value="YbeY"/>
</dbReference>
<keyword evidence="4 7" id="KW-0255">Endonuclease</keyword>
<evidence type="ECO:0000256" key="4">
    <source>
        <dbReference type="ARBA" id="ARBA00022759"/>
    </source>
</evidence>
<keyword evidence="6 7" id="KW-0862">Zinc</keyword>
<evidence type="ECO:0000313" key="8">
    <source>
        <dbReference type="EMBL" id="RIJ37633.1"/>
    </source>
</evidence>
<evidence type="ECO:0000256" key="2">
    <source>
        <dbReference type="ARBA" id="ARBA00022722"/>
    </source>
</evidence>
<reference evidence="9" key="1">
    <citation type="submission" date="2018-08" db="EMBL/GenBank/DDBJ databases">
        <title>Mucilaginibacter sp. MYSH2.</title>
        <authorList>
            <person name="Seo T."/>
        </authorList>
    </citation>
    <scope>NUCLEOTIDE SEQUENCE [LARGE SCALE GENOMIC DNA]</scope>
    <source>
        <strain evidence="9">KIRAN</strain>
    </source>
</reference>
<evidence type="ECO:0000256" key="3">
    <source>
        <dbReference type="ARBA" id="ARBA00022723"/>
    </source>
</evidence>
<organism evidence="8 9">
    <name type="scientific">Pontibacter oryzae</name>
    <dbReference type="NCBI Taxonomy" id="2304593"/>
    <lineage>
        <taxon>Bacteria</taxon>
        <taxon>Pseudomonadati</taxon>
        <taxon>Bacteroidota</taxon>
        <taxon>Cytophagia</taxon>
        <taxon>Cytophagales</taxon>
        <taxon>Hymenobacteraceae</taxon>
        <taxon>Pontibacter</taxon>
    </lineage>
</organism>
<keyword evidence="7" id="KW-0690">Ribosome biogenesis</keyword>
<keyword evidence="2 7" id="KW-0540">Nuclease</keyword>
<feature type="binding site" evidence="7">
    <location>
        <position position="114"/>
    </location>
    <ligand>
        <name>Zn(2+)</name>
        <dbReference type="ChEBI" id="CHEBI:29105"/>
        <note>catalytic</note>
    </ligand>
</feature>
<dbReference type="PANTHER" id="PTHR46986">
    <property type="entry name" value="ENDORIBONUCLEASE YBEY, CHLOROPLASTIC"/>
    <property type="match status" value="1"/>
</dbReference>
<evidence type="ECO:0000313" key="9">
    <source>
        <dbReference type="Proteomes" id="UP000266005"/>
    </source>
</evidence>
<dbReference type="GO" id="GO:0004222">
    <property type="term" value="F:metalloendopeptidase activity"/>
    <property type="evidence" value="ECO:0007669"/>
    <property type="project" value="InterPro"/>
</dbReference>
<dbReference type="GO" id="GO:0004521">
    <property type="term" value="F:RNA endonuclease activity"/>
    <property type="evidence" value="ECO:0007669"/>
    <property type="project" value="UniProtKB-UniRule"/>
</dbReference>
<comment type="subcellular location">
    <subcellularLocation>
        <location evidence="7">Cytoplasm</location>
    </subcellularLocation>
</comment>
<dbReference type="Pfam" id="PF02130">
    <property type="entry name" value="YbeY"/>
    <property type="match status" value="1"/>
</dbReference>
<dbReference type="GO" id="GO:0008270">
    <property type="term" value="F:zinc ion binding"/>
    <property type="evidence" value="ECO:0007669"/>
    <property type="project" value="UniProtKB-UniRule"/>
</dbReference>
<dbReference type="Proteomes" id="UP000266005">
    <property type="component" value="Unassembled WGS sequence"/>
</dbReference>
<dbReference type="HAMAP" id="MF_00009">
    <property type="entry name" value="Endoribonucl_YbeY"/>
    <property type="match status" value="1"/>
</dbReference>
<evidence type="ECO:0000256" key="7">
    <source>
        <dbReference type="HAMAP-Rule" id="MF_00009"/>
    </source>
</evidence>
<comment type="similarity">
    <text evidence="1 7">Belongs to the endoribonuclease YbeY family.</text>
</comment>
<keyword evidence="7" id="KW-0963">Cytoplasm</keyword>
<dbReference type="EC" id="3.1.-.-" evidence="7"/>
<dbReference type="OrthoDB" id="9811984at2"/>
<comment type="function">
    <text evidence="7">Single strand-specific metallo-endoribonuclease involved in late-stage 70S ribosome quality control and in maturation of the 3' terminus of the 16S rRNA.</text>
</comment>
<keyword evidence="3 7" id="KW-0479">Metal-binding</keyword>
<dbReference type="NCBIfam" id="TIGR00043">
    <property type="entry name" value="rRNA maturation RNase YbeY"/>
    <property type="match status" value="1"/>
</dbReference>
<dbReference type="GO" id="GO:0005737">
    <property type="term" value="C:cytoplasm"/>
    <property type="evidence" value="ECO:0007669"/>
    <property type="project" value="UniProtKB-SubCell"/>
</dbReference>
<dbReference type="Gene3D" id="3.40.390.30">
    <property type="entry name" value="Metalloproteases ('zincins'), catalytic domain"/>
    <property type="match status" value="1"/>
</dbReference>
<name>A0A399S5G9_9BACT</name>
<gene>
    <name evidence="7 8" type="primary">ybeY</name>
    <name evidence="8" type="ORF">D1627_11045</name>
</gene>
<evidence type="ECO:0000256" key="1">
    <source>
        <dbReference type="ARBA" id="ARBA00010875"/>
    </source>
</evidence>
<dbReference type="GO" id="GO:0006364">
    <property type="term" value="P:rRNA processing"/>
    <property type="evidence" value="ECO:0007669"/>
    <property type="project" value="UniProtKB-UniRule"/>
</dbReference>
<protein>
    <recommendedName>
        <fullName evidence="7">Endoribonuclease YbeY</fullName>
        <ecNumber evidence="7">3.1.-.-</ecNumber>
    </recommendedName>
</protein>
<keyword evidence="9" id="KW-1185">Reference proteome</keyword>
<dbReference type="PROSITE" id="PS01306">
    <property type="entry name" value="UPF0054"/>
    <property type="match status" value="1"/>
</dbReference>
<evidence type="ECO:0000256" key="6">
    <source>
        <dbReference type="ARBA" id="ARBA00022833"/>
    </source>
</evidence>
<dbReference type="SUPFAM" id="SSF55486">
    <property type="entry name" value="Metalloproteases ('zincins'), catalytic domain"/>
    <property type="match status" value="1"/>
</dbReference>
<feature type="binding site" evidence="7">
    <location>
        <position position="120"/>
    </location>
    <ligand>
        <name>Zn(2+)</name>
        <dbReference type="ChEBI" id="CHEBI:29105"/>
        <note>catalytic</note>
    </ligand>
</feature>
<keyword evidence="7" id="KW-0698">rRNA processing</keyword>
<dbReference type="AlphaFoldDB" id="A0A399S5G9"/>
<feature type="binding site" evidence="7">
    <location>
        <position position="110"/>
    </location>
    <ligand>
        <name>Zn(2+)</name>
        <dbReference type="ChEBI" id="CHEBI:29105"/>
        <note>catalytic</note>
    </ligand>
</feature>
<dbReference type="PANTHER" id="PTHR46986:SF1">
    <property type="entry name" value="ENDORIBONUCLEASE YBEY, CHLOROPLASTIC"/>
    <property type="match status" value="1"/>
</dbReference>
<comment type="cofactor">
    <cofactor evidence="7">
        <name>Zn(2+)</name>
        <dbReference type="ChEBI" id="CHEBI:29105"/>
    </cofactor>
    <text evidence="7">Binds 1 zinc ion.</text>
</comment>
<sequence length="142" mass="16604">MDHPIEFFSEDIEFELNNPDKVSEWISTVIEKHEQDLSNLTYIFCSDDYLHEINLEYLDHDTLTDIITFNNADEDGIVEGDIFISIDRVRDNATDHGTSFEDELHRVLIHGVLHLLGFKDKSEEEEALMRKEEDSSLSLRKF</sequence>
<comment type="caution">
    <text evidence="8">The sequence shown here is derived from an EMBL/GenBank/DDBJ whole genome shotgun (WGS) entry which is preliminary data.</text>
</comment>
<dbReference type="RefSeq" id="WP_119432290.1">
    <property type="nucleotide sequence ID" value="NZ_QWGE01000003.1"/>
</dbReference>
<evidence type="ECO:0000256" key="5">
    <source>
        <dbReference type="ARBA" id="ARBA00022801"/>
    </source>
</evidence>
<proteinExistence type="inferred from homology"/>
<dbReference type="InterPro" id="IPR020549">
    <property type="entry name" value="YbeY_CS"/>
</dbReference>